<evidence type="ECO:0000256" key="5">
    <source>
        <dbReference type="ARBA" id="ARBA00022801"/>
    </source>
</evidence>
<keyword evidence="4 10" id="KW-0732">Signal</keyword>
<dbReference type="PANTHER" id="PTHR31490:SF88">
    <property type="entry name" value="BETA-XYLANASE"/>
    <property type="match status" value="1"/>
</dbReference>
<evidence type="ECO:0000256" key="1">
    <source>
        <dbReference type="ARBA" id="ARBA00000681"/>
    </source>
</evidence>
<evidence type="ECO:0000256" key="7">
    <source>
        <dbReference type="ARBA" id="ARBA00023295"/>
    </source>
</evidence>
<keyword evidence="3 12" id="KW-0858">Xylan degradation</keyword>
<dbReference type="EMBL" id="JACHKT010000013">
    <property type="protein sequence ID" value="MBB6003473.1"/>
    <property type="molecule type" value="Genomic_DNA"/>
</dbReference>
<evidence type="ECO:0000256" key="9">
    <source>
        <dbReference type="RuleBase" id="RU361174"/>
    </source>
</evidence>
<keyword evidence="8 9" id="KW-0624">Polysaccharide degradation</keyword>
<comment type="caution">
    <text evidence="12">The sequence shown here is derived from an EMBL/GenBank/DDBJ whole genome shotgun (WGS) entry which is preliminary data.</text>
</comment>
<evidence type="ECO:0000256" key="3">
    <source>
        <dbReference type="ARBA" id="ARBA00022651"/>
    </source>
</evidence>
<evidence type="ECO:0000313" key="12">
    <source>
        <dbReference type="EMBL" id="MBB6003473.1"/>
    </source>
</evidence>
<keyword evidence="7 9" id="KW-0326">Glycosidase</keyword>
<dbReference type="SUPFAM" id="SSF51445">
    <property type="entry name" value="(Trans)glycosidases"/>
    <property type="match status" value="1"/>
</dbReference>
<comment type="catalytic activity">
    <reaction evidence="1 9">
        <text>Endohydrolysis of (1-&gt;4)-beta-D-xylosidic linkages in xylans.</text>
        <dbReference type="EC" id="3.2.1.8"/>
    </reaction>
</comment>
<feature type="chain" id="PRO_5032339658" description="Beta-xylanase" evidence="10">
    <location>
        <begin position="22"/>
        <end position="560"/>
    </location>
</feature>
<name>A0A841ER25_9BACT</name>
<dbReference type="PROSITE" id="PS51760">
    <property type="entry name" value="GH10_2"/>
    <property type="match status" value="1"/>
</dbReference>
<dbReference type="GO" id="GO:0045493">
    <property type="term" value="P:xylan catabolic process"/>
    <property type="evidence" value="ECO:0007669"/>
    <property type="project" value="UniProtKB-KW"/>
</dbReference>
<keyword evidence="13" id="KW-1185">Reference proteome</keyword>
<proteinExistence type="inferred from homology"/>
<dbReference type="PANTHER" id="PTHR31490">
    <property type="entry name" value="GLYCOSYL HYDROLASE"/>
    <property type="match status" value="1"/>
</dbReference>
<gene>
    <name evidence="12" type="ORF">HNP25_002131</name>
</gene>
<evidence type="ECO:0000259" key="11">
    <source>
        <dbReference type="PROSITE" id="PS51760"/>
    </source>
</evidence>
<reference evidence="12 13" key="1">
    <citation type="submission" date="2020-08" db="EMBL/GenBank/DDBJ databases">
        <title>Functional genomics of gut bacteria from endangered species of beetles.</title>
        <authorList>
            <person name="Carlos-Shanley C."/>
        </authorList>
    </citation>
    <scope>NUCLEOTIDE SEQUENCE [LARGE SCALE GENOMIC DNA]</scope>
    <source>
        <strain evidence="12 13">S00070</strain>
    </source>
</reference>
<feature type="domain" description="GH10" evidence="11">
    <location>
        <begin position="53"/>
        <end position="554"/>
    </location>
</feature>
<dbReference type="GO" id="GO:0031176">
    <property type="term" value="F:endo-1,4-beta-xylanase activity"/>
    <property type="evidence" value="ECO:0007669"/>
    <property type="project" value="UniProtKB-EC"/>
</dbReference>
<evidence type="ECO:0000256" key="2">
    <source>
        <dbReference type="ARBA" id="ARBA00007495"/>
    </source>
</evidence>
<dbReference type="Pfam" id="PF00331">
    <property type="entry name" value="Glyco_hydro_10"/>
    <property type="match status" value="2"/>
</dbReference>
<keyword evidence="6 9" id="KW-0119">Carbohydrate metabolism</keyword>
<dbReference type="SMART" id="SM00633">
    <property type="entry name" value="Glyco_10"/>
    <property type="match status" value="1"/>
</dbReference>
<keyword evidence="5 9" id="KW-0378">Hydrolase</keyword>
<dbReference type="SUPFAM" id="SSF49785">
    <property type="entry name" value="Galactose-binding domain-like"/>
    <property type="match status" value="1"/>
</dbReference>
<sequence>MNKLYKIALGLTTVLATSCTAYEPLEFDVLKPESVALQEDIDAYPALKSYINRTAHPNFKLGVALSLNDYVNRGVMYRLANKNFDEIALGYEMKHGAIVQADGSLALDNVGKLLAAAKENNISVYGHTLCWHANQNATYLKKVIAPDVLSSTGPGWDLITAADFETDAAANFQSNANAVISYTAAGGGANGVGRALKITNASVRTNDWEAQFFVKFSPAAVVGEKYTLKMDIRADVPATYPTQAHVTPGAYKHWDFFGALSATPTWTTYTREITVTADMATCGAIAFNLGKTATNFYFDNVTLTKYNATGSIQTKEKTVEQKNTLITSALDKWMAGMMNVSKPYVKAWDVVNEPMDDGKPYELKTGVGRTTAGDEFYWQDYMGKDYGVTAFKLARKYGNAGDILFINDYNLEYSLDKCRGLIAYTNYIEGKGVKVDGIGTQMHIDIKSDKTKIADMFKLLAATGKLIKISELDIGLGGVKTASATQAQYKEQAEMYKYVIDKYFELIPAPQRYGITLWSPLDSPANSSWRADDPIGLWTQQYVRKMAYSYVAESIKANMK</sequence>
<evidence type="ECO:0000256" key="10">
    <source>
        <dbReference type="SAM" id="SignalP"/>
    </source>
</evidence>
<evidence type="ECO:0000313" key="13">
    <source>
        <dbReference type="Proteomes" id="UP000524404"/>
    </source>
</evidence>
<dbReference type="EC" id="3.2.1.8" evidence="9"/>
<dbReference type="PROSITE" id="PS51257">
    <property type="entry name" value="PROKAR_LIPOPROTEIN"/>
    <property type="match status" value="1"/>
</dbReference>
<evidence type="ECO:0000256" key="8">
    <source>
        <dbReference type="ARBA" id="ARBA00023326"/>
    </source>
</evidence>
<comment type="similarity">
    <text evidence="2 9">Belongs to the glycosyl hydrolase 10 (cellulase F) family.</text>
</comment>
<organism evidence="12 13">
    <name type="scientific">Arcicella rosea</name>
    <dbReference type="NCBI Taxonomy" id="502909"/>
    <lineage>
        <taxon>Bacteria</taxon>
        <taxon>Pseudomonadati</taxon>
        <taxon>Bacteroidota</taxon>
        <taxon>Cytophagia</taxon>
        <taxon>Cytophagales</taxon>
        <taxon>Flectobacillaceae</taxon>
        <taxon>Arcicella</taxon>
    </lineage>
</organism>
<accession>A0A841ER25</accession>
<dbReference type="RefSeq" id="WP_184133963.1">
    <property type="nucleotide sequence ID" value="NZ_JACHKT010000013.1"/>
</dbReference>
<dbReference type="PRINTS" id="PR00134">
    <property type="entry name" value="GLHYDRLASE10"/>
</dbReference>
<protein>
    <recommendedName>
        <fullName evidence="9">Beta-xylanase</fullName>
        <ecNumber evidence="9">3.2.1.8</ecNumber>
    </recommendedName>
</protein>
<feature type="signal peptide" evidence="10">
    <location>
        <begin position="1"/>
        <end position="21"/>
    </location>
</feature>
<dbReference type="AlphaFoldDB" id="A0A841ER25"/>
<dbReference type="InterPro" id="IPR001000">
    <property type="entry name" value="GH10_dom"/>
</dbReference>
<dbReference type="Gene3D" id="3.20.20.80">
    <property type="entry name" value="Glycosidases"/>
    <property type="match status" value="2"/>
</dbReference>
<dbReference type="InterPro" id="IPR044846">
    <property type="entry name" value="GH10"/>
</dbReference>
<dbReference type="InterPro" id="IPR008979">
    <property type="entry name" value="Galactose-bd-like_sf"/>
</dbReference>
<evidence type="ECO:0000256" key="6">
    <source>
        <dbReference type="ARBA" id="ARBA00023277"/>
    </source>
</evidence>
<dbReference type="Proteomes" id="UP000524404">
    <property type="component" value="Unassembled WGS sequence"/>
</dbReference>
<dbReference type="InterPro" id="IPR017853">
    <property type="entry name" value="GH"/>
</dbReference>
<evidence type="ECO:0000256" key="4">
    <source>
        <dbReference type="ARBA" id="ARBA00022729"/>
    </source>
</evidence>